<dbReference type="Proteomes" id="UP001494588">
    <property type="component" value="Unassembled WGS sequence"/>
</dbReference>
<dbReference type="EMBL" id="JAZHGC010000050">
    <property type="protein sequence ID" value="MEM5291416.1"/>
    <property type="molecule type" value="Genomic_DNA"/>
</dbReference>
<evidence type="ECO:0000313" key="1">
    <source>
        <dbReference type="EMBL" id="MEM5291416.1"/>
    </source>
</evidence>
<accession>A0ABU9QPQ0</accession>
<reference evidence="1 2" key="1">
    <citation type="submission" date="2024-01" db="EMBL/GenBank/DDBJ databases">
        <title>The diversity of rhizobia nodulating Mimosa spp. in eleven states of Brazil covering several biomes is determined by host plant, location, and edaphic factors.</title>
        <authorList>
            <person name="Rouws L."/>
            <person name="Barauna A."/>
            <person name="Beukes C."/>
            <person name="De Faria S.M."/>
            <person name="Gross E."/>
            <person name="Dos Reis Junior F.B."/>
            <person name="Simon M."/>
            <person name="Maluk M."/>
            <person name="Odee D.W."/>
            <person name="Kenicer G."/>
            <person name="Young J.P.W."/>
            <person name="Reis V.M."/>
            <person name="Zilli J."/>
            <person name="James E.K."/>
        </authorList>
    </citation>
    <scope>NUCLEOTIDE SEQUENCE [LARGE SCALE GENOMIC DNA]</scope>
    <source>
        <strain evidence="1 2">JPY77</strain>
    </source>
</reference>
<gene>
    <name evidence="1" type="ORF">V4C55_37425</name>
</gene>
<proteinExistence type="predicted"/>
<comment type="caution">
    <text evidence="1">The sequence shown here is derived from an EMBL/GenBank/DDBJ whole genome shotgun (WGS) entry which is preliminary data.</text>
</comment>
<name>A0ABU9QPQ0_9BURK</name>
<sequence length="347" mass="39430">MYNSTNGLLRDTYMSSLVPSARRLWTAADTTVMPCALVFIDETSAGSPNKRRPGALSYVEQGVTLNRSLLALGLPRLTVVSNVPRFIERYLEDLAPDVRPTVQPLLPSLSLSRNTRFYSAHFKLDLLEQIGSSMPDGTLLMLLDTDVFAFRPFSGDLLRRCAETGIGAFDISDQEFSAYGSRRVVADLEMVAGRRLLNPRWFGGECLLVTSSLIKELMPFARECFLRYVDALPHLNHQGDEMFMSAALNLLSEKNRPIIDVGTYRLVGRHWSGNGHRDLRWFKGCSLIHLPDCKELLERQARARVLSADRLWRTLVLRHALNRLVWPVKQRRRKHRLAHRLVVQSST</sequence>
<keyword evidence="2" id="KW-1185">Reference proteome</keyword>
<dbReference type="RefSeq" id="WP_201660708.1">
    <property type="nucleotide sequence ID" value="NZ_CAJHCS010000041.1"/>
</dbReference>
<protein>
    <submittedName>
        <fullName evidence="1">Response regulator receiver protein</fullName>
    </submittedName>
</protein>
<evidence type="ECO:0000313" key="2">
    <source>
        <dbReference type="Proteomes" id="UP001494588"/>
    </source>
</evidence>
<organism evidence="1 2">
    <name type="scientific">Paraburkholderia sabiae</name>
    <dbReference type="NCBI Taxonomy" id="273251"/>
    <lineage>
        <taxon>Bacteria</taxon>
        <taxon>Pseudomonadati</taxon>
        <taxon>Pseudomonadota</taxon>
        <taxon>Betaproteobacteria</taxon>
        <taxon>Burkholderiales</taxon>
        <taxon>Burkholderiaceae</taxon>
        <taxon>Paraburkholderia</taxon>
    </lineage>
</organism>